<evidence type="ECO:0000313" key="1">
    <source>
        <dbReference type="EMBL" id="MFC5496879.1"/>
    </source>
</evidence>
<proteinExistence type="predicted"/>
<evidence type="ECO:0000313" key="2">
    <source>
        <dbReference type="Proteomes" id="UP001596037"/>
    </source>
</evidence>
<reference evidence="2" key="1">
    <citation type="journal article" date="2019" name="Int. J. Syst. Evol. Microbiol.">
        <title>The Global Catalogue of Microorganisms (GCM) 10K type strain sequencing project: providing services to taxonomists for standard genome sequencing and annotation.</title>
        <authorList>
            <consortium name="The Broad Institute Genomics Platform"/>
            <consortium name="The Broad Institute Genome Sequencing Center for Infectious Disease"/>
            <person name="Wu L."/>
            <person name="Ma J."/>
        </authorList>
    </citation>
    <scope>NUCLEOTIDE SEQUENCE [LARGE SCALE GENOMIC DNA]</scope>
    <source>
        <strain evidence="2">CCUG 57401</strain>
    </source>
</reference>
<gene>
    <name evidence="1" type="ORF">ACFPOE_04970</name>
</gene>
<accession>A0ABW0NAD4</accession>
<sequence length="82" mass="9020">MQDQGQIQIARAFGAWQRAHQKCCEAEERLAAAVLAWKQGLQPRPDALQAEVLSLKAEQERHYDVAAQALRSRNSGPAPLAA</sequence>
<comment type="caution">
    <text evidence="1">The sequence shown here is derived from an EMBL/GenBank/DDBJ whole genome shotgun (WGS) entry which is preliminary data.</text>
</comment>
<organism evidence="1 2">
    <name type="scientific">Caenimonas terrae</name>
    <dbReference type="NCBI Taxonomy" id="696074"/>
    <lineage>
        <taxon>Bacteria</taxon>
        <taxon>Pseudomonadati</taxon>
        <taxon>Pseudomonadota</taxon>
        <taxon>Betaproteobacteria</taxon>
        <taxon>Burkholderiales</taxon>
        <taxon>Comamonadaceae</taxon>
        <taxon>Caenimonas</taxon>
    </lineage>
</organism>
<name>A0ABW0NAD4_9BURK</name>
<dbReference type="RefSeq" id="WP_376848911.1">
    <property type="nucleotide sequence ID" value="NZ_JBHSMF010000003.1"/>
</dbReference>
<dbReference type="Proteomes" id="UP001596037">
    <property type="component" value="Unassembled WGS sequence"/>
</dbReference>
<protein>
    <submittedName>
        <fullName evidence="1">Uncharacterized protein</fullName>
    </submittedName>
</protein>
<dbReference type="EMBL" id="JBHSMF010000003">
    <property type="protein sequence ID" value="MFC5496879.1"/>
    <property type="molecule type" value="Genomic_DNA"/>
</dbReference>
<keyword evidence="2" id="KW-1185">Reference proteome</keyword>